<evidence type="ECO:0000313" key="3">
    <source>
        <dbReference type="Proteomes" id="UP000076796"/>
    </source>
</evidence>
<gene>
    <name evidence="2" type="ORF">AWU65_09255</name>
</gene>
<organism evidence="2 3">
    <name type="scientific">Paenibacillus glucanolyticus</name>
    <dbReference type="NCBI Taxonomy" id="59843"/>
    <lineage>
        <taxon>Bacteria</taxon>
        <taxon>Bacillati</taxon>
        <taxon>Bacillota</taxon>
        <taxon>Bacilli</taxon>
        <taxon>Bacillales</taxon>
        <taxon>Paenibacillaceae</taxon>
        <taxon>Paenibacillus</taxon>
    </lineage>
</organism>
<keyword evidence="1" id="KW-0812">Transmembrane</keyword>
<sequence>MTKRFSTRKKTILAITATLAFTGIFFITYSILQNRENPDMTAAFIEEHMRNDNGTLATYLKPAPSERPDIVAGREALSESLGLWMQYAILSGDQARFDESVQLLTTYFLHQNKETYIWWKLRPDGRSDVTTNALGDDLRILDALLKASRLWDNNESYLPLAKRIGSTLQASSQTKGYLVDYHDFERNESPAVLSLVYADISALREMKQIGILSSQDYARYQDLLFHMPNDDVFYPKTFQIGSGQYEYDTSVNLIDQLIVGIHLAEMNHPPRELISFLKEEFQQNGQLVGRYHRETRKPDAAYESPAVYALAIILALKTDDLPWAQQLYDRMTQFRGQDPAYPGGYVFDGNTHAFDNLFPLLAEAMLKNTAR</sequence>
<dbReference type="OrthoDB" id="1779554at2"/>
<keyword evidence="3" id="KW-1185">Reference proteome</keyword>
<evidence type="ECO:0000313" key="2">
    <source>
        <dbReference type="EMBL" id="KZS46098.1"/>
    </source>
</evidence>
<keyword evidence="1" id="KW-1133">Transmembrane helix</keyword>
<dbReference type="STRING" id="59843.A3958_08770"/>
<evidence type="ECO:0000256" key="1">
    <source>
        <dbReference type="SAM" id="Phobius"/>
    </source>
</evidence>
<dbReference type="InterPro" id="IPR012341">
    <property type="entry name" value="6hp_glycosidase-like_sf"/>
</dbReference>
<dbReference type="GeneID" id="97552501"/>
<reference evidence="2" key="1">
    <citation type="journal article" date="2016" name="Genome Announc.">
        <title>Draft genomes of two strains of Paenibacillus glucanolyticus with capability to degrade lignocellulose.</title>
        <authorList>
            <person name="Mathews S.L."/>
            <person name="Pawlak J."/>
            <person name="Grunden A.M."/>
        </authorList>
    </citation>
    <scope>NUCLEOTIDE SEQUENCE [LARGE SCALE GENOMIC DNA]</scope>
    <source>
        <strain evidence="2">SLM1</strain>
    </source>
</reference>
<dbReference type="Gene3D" id="1.50.10.10">
    <property type="match status" value="1"/>
</dbReference>
<dbReference type="InterPro" id="IPR008928">
    <property type="entry name" value="6-hairpin_glycosidase_sf"/>
</dbReference>
<proteinExistence type="predicted"/>
<dbReference type="EMBL" id="LWMH01000001">
    <property type="protein sequence ID" value="KZS46098.1"/>
    <property type="molecule type" value="Genomic_DNA"/>
</dbReference>
<dbReference type="GO" id="GO:0005975">
    <property type="term" value="P:carbohydrate metabolic process"/>
    <property type="evidence" value="ECO:0007669"/>
    <property type="project" value="InterPro"/>
</dbReference>
<accession>A0A163IQR7</accession>
<dbReference type="AlphaFoldDB" id="A0A163IQR7"/>
<keyword evidence="1" id="KW-0472">Membrane</keyword>
<dbReference type="SUPFAM" id="SSF48208">
    <property type="entry name" value="Six-hairpin glycosidases"/>
    <property type="match status" value="1"/>
</dbReference>
<dbReference type="Proteomes" id="UP000076796">
    <property type="component" value="Unassembled WGS sequence"/>
</dbReference>
<dbReference type="GO" id="GO:0016787">
    <property type="term" value="F:hydrolase activity"/>
    <property type="evidence" value="ECO:0007669"/>
    <property type="project" value="UniProtKB-KW"/>
</dbReference>
<keyword evidence="2" id="KW-0378">Hydrolase</keyword>
<name>A0A163IQR7_9BACL</name>
<comment type="caution">
    <text evidence="2">The sequence shown here is derived from an EMBL/GenBank/DDBJ whole genome shotgun (WGS) entry which is preliminary data.</text>
</comment>
<dbReference type="RefSeq" id="WP_063478155.1">
    <property type="nucleotide sequence ID" value="NZ_CP147845.1"/>
</dbReference>
<feature type="transmembrane region" description="Helical" evidence="1">
    <location>
        <begin position="12"/>
        <end position="32"/>
    </location>
</feature>
<protein>
    <submittedName>
        <fullName evidence="2">Glycosyl hydrolase</fullName>
    </submittedName>
</protein>